<dbReference type="Proteomes" id="UP000799771">
    <property type="component" value="Unassembled WGS sequence"/>
</dbReference>
<name>A0A6A6ATG9_9PLEO</name>
<dbReference type="EMBL" id="ML977497">
    <property type="protein sequence ID" value="KAF2134960.1"/>
    <property type="molecule type" value="Genomic_DNA"/>
</dbReference>
<feature type="region of interest" description="Disordered" evidence="1">
    <location>
        <begin position="263"/>
        <end position="303"/>
    </location>
</feature>
<proteinExistence type="predicted"/>
<dbReference type="OrthoDB" id="193467at2759"/>
<feature type="compositionally biased region" description="Low complexity" evidence="1">
    <location>
        <begin position="19"/>
        <end position="37"/>
    </location>
</feature>
<protein>
    <recommendedName>
        <fullName evidence="4">Tafazzin</fullName>
    </recommendedName>
</protein>
<organism evidence="2 3">
    <name type="scientific">Dothidotthia symphoricarpi CBS 119687</name>
    <dbReference type="NCBI Taxonomy" id="1392245"/>
    <lineage>
        <taxon>Eukaryota</taxon>
        <taxon>Fungi</taxon>
        <taxon>Dikarya</taxon>
        <taxon>Ascomycota</taxon>
        <taxon>Pezizomycotina</taxon>
        <taxon>Dothideomycetes</taxon>
        <taxon>Pleosporomycetidae</taxon>
        <taxon>Pleosporales</taxon>
        <taxon>Dothidotthiaceae</taxon>
        <taxon>Dothidotthia</taxon>
    </lineage>
</organism>
<feature type="region of interest" description="Disordered" evidence="1">
    <location>
        <begin position="1"/>
        <end position="118"/>
    </location>
</feature>
<evidence type="ECO:0000313" key="2">
    <source>
        <dbReference type="EMBL" id="KAF2134960.1"/>
    </source>
</evidence>
<feature type="compositionally biased region" description="Basic and acidic residues" evidence="1">
    <location>
        <begin position="45"/>
        <end position="61"/>
    </location>
</feature>
<evidence type="ECO:0000256" key="1">
    <source>
        <dbReference type="SAM" id="MobiDB-lite"/>
    </source>
</evidence>
<dbReference type="AlphaFoldDB" id="A0A6A6ATG9"/>
<reference evidence="2" key="1">
    <citation type="journal article" date="2020" name="Stud. Mycol.">
        <title>101 Dothideomycetes genomes: a test case for predicting lifestyles and emergence of pathogens.</title>
        <authorList>
            <person name="Haridas S."/>
            <person name="Albert R."/>
            <person name="Binder M."/>
            <person name="Bloem J."/>
            <person name="Labutti K."/>
            <person name="Salamov A."/>
            <person name="Andreopoulos B."/>
            <person name="Baker S."/>
            <person name="Barry K."/>
            <person name="Bills G."/>
            <person name="Bluhm B."/>
            <person name="Cannon C."/>
            <person name="Castanera R."/>
            <person name="Culley D."/>
            <person name="Daum C."/>
            <person name="Ezra D."/>
            <person name="Gonzalez J."/>
            <person name="Henrissat B."/>
            <person name="Kuo A."/>
            <person name="Liang C."/>
            <person name="Lipzen A."/>
            <person name="Lutzoni F."/>
            <person name="Magnuson J."/>
            <person name="Mondo S."/>
            <person name="Nolan M."/>
            <person name="Ohm R."/>
            <person name="Pangilinan J."/>
            <person name="Park H.-J."/>
            <person name="Ramirez L."/>
            <person name="Alfaro M."/>
            <person name="Sun H."/>
            <person name="Tritt A."/>
            <person name="Yoshinaga Y."/>
            <person name="Zwiers L.-H."/>
            <person name="Turgeon B."/>
            <person name="Goodwin S."/>
            <person name="Spatafora J."/>
            <person name="Crous P."/>
            <person name="Grigoriev I."/>
        </authorList>
    </citation>
    <scope>NUCLEOTIDE SEQUENCE</scope>
    <source>
        <strain evidence="2">CBS 119687</strain>
    </source>
</reference>
<keyword evidence="3" id="KW-1185">Reference proteome</keyword>
<evidence type="ECO:0008006" key="4">
    <source>
        <dbReference type="Google" id="ProtNLM"/>
    </source>
</evidence>
<accession>A0A6A6ATG9</accession>
<gene>
    <name evidence="2" type="ORF">P153DRAFT_362671</name>
</gene>
<sequence length="553" mass="62218">MPKKHAPAYTQTKPTYVHPSLQSSRSSTPSAPSTPQTVNQRIQQLRREQTPRPTTEQRDELTLAVSSRTVPPDLRRILRIPEVNAPKPKPGTRTRRTMGGARPPPGPAAPSSWLERSRHAPARVRRLQRDLIGDLNGPPRFSLLARVTDDEFKRLPSPRSLVHHCLRTFALNWEELSEFEQHYLPTLPLSLREVLLGYLTVYANKGCMDFRSFKILFQSDEAGGASGWDETRFLDLTGMLNENFNLNDLAKCLKRPTTQTTLGLEDLSIDPTTPPKGKEKAPISDSWDDEDETDSPTTTPSVLPAHLKTPYFSNLSRLSLAHAGLYASWPDLLKLSPNLSRIQHLSLAYWPRPSSTPNATTTSMISNHTSIALGGSHFYSDLDDDWHEAANILRRLSLNTYSLLWLDLEGCTWLKALTLRFRVSEGPRAGPSYDVDTWQPAATKILGPDWNDAWSRVTYVNFFQGWIPADNTAIQNMPAGIVPVQLMVWLRENRGKEGEAWKMNVEETGSAVAEWVQREKNARSVASEIQHARKSGVGEWCEVDHGWGREKVS</sequence>
<dbReference type="GeneID" id="54407618"/>
<dbReference type="RefSeq" id="XP_033529347.1">
    <property type="nucleotide sequence ID" value="XM_033667186.1"/>
</dbReference>
<evidence type="ECO:0000313" key="3">
    <source>
        <dbReference type="Proteomes" id="UP000799771"/>
    </source>
</evidence>